<sequence>MLIYLDTCCIQRPLDDRLQPRIDLEAEAILAVLDLIESGAVRLLSS</sequence>
<reference evidence="1" key="1">
    <citation type="submission" date="2019-02" db="EMBL/GenBank/DDBJ databases">
        <authorList>
            <person name="Gruber-Vodicka R. H."/>
            <person name="Seah K. B. B."/>
        </authorList>
    </citation>
    <scope>NUCLEOTIDE SEQUENCE</scope>
    <source>
        <strain evidence="1">BECK_S312</strain>
        <strain evidence="2">BECK_S426</strain>
    </source>
</reference>
<organism evidence="1">
    <name type="scientific">Candidatus Kentrum sp. LPFa</name>
    <dbReference type="NCBI Taxonomy" id="2126335"/>
    <lineage>
        <taxon>Bacteria</taxon>
        <taxon>Pseudomonadati</taxon>
        <taxon>Pseudomonadota</taxon>
        <taxon>Gammaproteobacteria</taxon>
        <taxon>Candidatus Kentrum</taxon>
    </lineage>
</organism>
<evidence type="ECO:0008006" key="3">
    <source>
        <dbReference type="Google" id="ProtNLM"/>
    </source>
</evidence>
<evidence type="ECO:0000313" key="1">
    <source>
        <dbReference type="EMBL" id="VFK11339.1"/>
    </source>
</evidence>
<name>A0A450W2U9_9GAMM</name>
<gene>
    <name evidence="1" type="ORF">BECKLPF1236A_GA0070988_1005215</name>
    <name evidence="2" type="ORF">BECKLPF1236C_GA0070990_100997</name>
</gene>
<evidence type="ECO:0000313" key="2">
    <source>
        <dbReference type="EMBL" id="VFK29956.1"/>
    </source>
</evidence>
<proteinExistence type="predicted"/>
<dbReference type="AlphaFoldDB" id="A0A450W2U9"/>
<dbReference type="EMBL" id="CAADFM010000052">
    <property type="protein sequence ID" value="VFK11339.1"/>
    <property type="molecule type" value="Genomic_DNA"/>
</dbReference>
<accession>A0A450W2U9</accession>
<dbReference type="EMBL" id="CAADFP010000099">
    <property type="protein sequence ID" value="VFK29956.1"/>
    <property type="molecule type" value="Genomic_DNA"/>
</dbReference>
<protein>
    <recommendedName>
        <fullName evidence="3">PIN domain-containing protein</fullName>
    </recommendedName>
</protein>